<dbReference type="Proteomes" id="UP001310558">
    <property type="component" value="Unassembled WGS sequence"/>
</dbReference>
<dbReference type="AlphaFoldDB" id="A0A428LVE6"/>
<organism evidence="2 3">
    <name type="scientific">Enterobacter huaxiensis</name>
    <dbReference type="NCBI Taxonomy" id="2494702"/>
    <lineage>
        <taxon>Bacteria</taxon>
        <taxon>Pseudomonadati</taxon>
        <taxon>Pseudomonadota</taxon>
        <taxon>Gammaproteobacteria</taxon>
        <taxon>Enterobacterales</taxon>
        <taxon>Enterobacteriaceae</taxon>
        <taxon>Enterobacter</taxon>
    </lineage>
</organism>
<dbReference type="EMBL" id="RWHU01000002">
    <property type="protein sequence ID" value="RSK69335.1"/>
    <property type="molecule type" value="Genomic_DNA"/>
</dbReference>
<dbReference type="Proteomes" id="UP000276389">
    <property type="component" value="Unassembled WGS sequence"/>
</dbReference>
<reference evidence="1 4" key="2">
    <citation type="submission" date="2022-06" db="EMBL/GenBank/DDBJ databases">
        <title>Whole Genome analysis of Bacterial isolates collected during year 2020 from Guwahati, Assam, India.</title>
        <authorList>
            <person name="Mendem S.K."/>
            <person name="Rakshit O."/>
            <person name="Murugesan D."/>
            <person name="Saikia K."/>
            <person name="Shome R."/>
            <person name="Raisen C."/>
            <person name="Holmes M.A."/>
            <person name="Shome B.R."/>
        </authorList>
    </citation>
    <scope>NUCLEOTIDE SEQUENCE [LARGE SCALE GENOMIC DNA]</scope>
    <source>
        <strain evidence="1 4">Sil NS 53</strain>
    </source>
</reference>
<proteinExistence type="predicted"/>
<sequence length="30" mass="3343">MNVSSRTVVLLNVLSAAGLVLILADRFHWF</sequence>
<evidence type="ECO:0000313" key="1">
    <source>
        <dbReference type="EMBL" id="MEB7541792.1"/>
    </source>
</evidence>
<comment type="caution">
    <text evidence="2">The sequence shown here is derived from an EMBL/GenBank/DDBJ whole genome shotgun (WGS) entry which is preliminary data.</text>
</comment>
<keyword evidence="4" id="KW-1185">Reference proteome</keyword>
<accession>A0A428LVE6</accession>
<gene>
    <name evidence="2" type="primary">yncL</name>
    <name evidence="2" type="ORF">EJE24_05950</name>
    <name evidence="1" type="ORF">NGC28_04930</name>
</gene>
<evidence type="ECO:0000313" key="2">
    <source>
        <dbReference type="EMBL" id="RSK69335.1"/>
    </source>
</evidence>
<protein>
    <submittedName>
        <fullName evidence="2">Stress response membrane protein YncL</fullName>
    </submittedName>
</protein>
<dbReference type="EMBL" id="JAMWJU010000001">
    <property type="protein sequence ID" value="MEB7541792.1"/>
    <property type="molecule type" value="Genomic_DNA"/>
</dbReference>
<evidence type="ECO:0000313" key="4">
    <source>
        <dbReference type="Proteomes" id="UP001310558"/>
    </source>
</evidence>
<dbReference type="RefSeq" id="WP_119934569.1">
    <property type="nucleotide sequence ID" value="NZ_CAMLPR010000016.1"/>
</dbReference>
<name>A0A428LVE6_9ENTR</name>
<dbReference type="NCBIfam" id="NF000537">
    <property type="entry name" value="YncL"/>
    <property type="match status" value="1"/>
</dbReference>
<evidence type="ECO:0000313" key="3">
    <source>
        <dbReference type="Proteomes" id="UP000276389"/>
    </source>
</evidence>
<reference evidence="2 3" key="1">
    <citation type="submission" date="2018-12" db="EMBL/GenBank/DDBJ databases">
        <title>The Genome Submission of two Enterobacter spp. strains.</title>
        <authorList>
            <person name="Wu W."/>
            <person name="Wei L."/>
            <person name="Feng Y."/>
            <person name="Zong Z."/>
        </authorList>
    </citation>
    <scope>NUCLEOTIDE SEQUENCE [LARGE SCALE GENOMIC DNA]</scope>
    <source>
        <strain evidence="2 3">WCHEHu045002</strain>
    </source>
</reference>
<dbReference type="InterPro" id="IPR049611">
    <property type="entry name" value="YncL"/>
</dbReference>
<dbReference type="OrthoDB" id="6611687at2"/>